<reference evidence="2" key="1">
    <citation type="journal article" date="2022" name="Int. J. Mol. Sci.">
        <title>Draft Genome of Tanacetum Coccineum: Genomic Comparison of Closely Related Tanacetum-Family Plants.</title>
        <authorList>
            <person name="Yamashiro T."/>
            <person name="Shiraishi A."/>
            <person name="Nakayama K."/>
            <person name="Satake H."/>
        </authorList>
    </citation>
    <scope>NUCLEOTIDE SEQUENCE</scope>
</reference>
<protein>
    <submittedName>
        <fullName evidence="2">Uncharacterized protein</fullName>
    </submittedName>
</protein>
<gene>
    <name evidence="2" type="ORF">Tco_0747347</name>
</gene>
<name>A0ABQ4YV04_9ASTR</name>
<dbReference type="Proteomes" id="UP001151760">
    <property type="component" value="Unassembled WGS sequence"/>
</dbReference>
<dbReference type="EMBL" id="BQNB010010699">
    <property type="protein sequence ID" value="GJS80806.1"/>
    <property type="molecule type" value="Genomic_DNA"/>
</dbReference>
<reference evidence="2" key="2">
    <citation type="submission" date="2022-01" db="EMBL/GenBank/DDBJ databases">
        <authorList>
            <person name="Yamashiro T."/>
            <person name="Shiraishi A."/>
            <person name="Satake H."/>
            <person name="Nakayama K."/>
        </authorList>
    </citation>
    <scope>NUCLEOTIDE SEQUENCE</scope>
</reference>
<evidence type="ECO:0000313" key="2">
    <source>
        <dbReference type="EMBL" id="GJS80806.1"/>
    </source>
</evidence>
<feature type="region of interest" description="Disordered" evidence="1">
    <location>
        <begin position="101"/>
        <end position="123"/>
    </location>
</feature>
<comment type="caution">
    <text evidence="2">The sequence shown here is derived from an EMBL/GenBank/DDBJ whole genome shotgun (WGS) entry which is preliminary data.</text>
</comment>
<accession>A0ABQ4YV04</accession>
<organism evidence="2 3">
    <name type="scientific">Tanacetum coccineum</name>
    <dbReference type="NCBI Taxonomy" id="301880"/>
    <lineage>
        <taxon>Eukaryota</taxon>
        <taxon>Viridiplantae</taxon>
        <taxon>Streptophyta</taxon>
        <taxon>Embryophyta</taxon>
        <taxon>Tracheophyta</taxon>
        <taxon>Spermatophyta</taxon>
        <taxon>Magnoliopsida</taxon>
        <taxon>eudicotyledons</taxon>
        <taxon>Gunneridae</taxon>
        <taxon>Pentapetalae</taxon>
        <taxon>asterids</taxon>
        <taxon>campanulids</taxon>
        <taxon>Asterales</taxon>
        <taxon>Asteraceae</taxon>
        <taxon>Asteroideae</taxon>
        <taxon>Anthemideae</taxon>
        <taxon>Anthemidinae</taxon>
        <taxon>Tanacetum</taxon>
    </lineage>
</organism>
<sequence>MAQDNGYAFVEVQEDGTKTICIECWFEAQPSHGMSFDTRPKPDRESMWVHCQMHRSRMGHTTTNRGLAAIGLGVRSTTTAGLAGGSVATGTITVPKVIDDCMSPQRTDSSEDETDPPATHGTRFPTFKSLTRYRVDTDNFMTLLPEGWSIRSTVWLIVLGKREEDSLLVINLFGKVVQYNLISKTLHDIFDYGSNQLDDNHNDDDDELLQQLEAEHNIYEFILSFARV</sequence>
<evidence type="ECO:0000256" key="1">
    <source>
        <dbReference type="SAM" id="MobiDB-lite"/>
    </source>
</evidence>
<proteinExistence type="predicted"/>
<keyword evidence="3" id="KW-1185">Reference proteome</keyword>
<evidence type="ECO:0000313" key="3">
    <source>
        <dbReference type="Proteomes" id="UP001151760"/>
    </source>
</evidence>